<protein>
    <submittedName>
        <fullName evidence="1">Uncharacterized protein</fullName>
    </submittedName>
</protein>
<gene>
    <name evidence="1" type="ORF">L6452_02294</name>
</gene>
<sequence length="161" mass="18295">MFKTMTSRQSSLGLKFQCQDTDDLDCQIISGNMKGEDICTAVQKSPNNHFLQFSIRIDPLVLDILRNHPLRSALTAQAAIPELYVQQAWKTIRSSHIKEQGKRVQVFKLEIDHFTSMLTLEILRLILSLPDATAREGRNTYDDLRSDATVLRGIRDMGYVG</sequence>
<reference evidence="1 2" key="2">
    <citation type="journal article" date="2022" name="Mol. Ecol. Resour.">
        <title>The genomes of chicory, endive, great burdock and yacon provide insights into Asteraceae paleo-polyploidization history and plant inulin production.</title>
        <authorList>
            <person name="Fan W."/>
            <person name="Wang S."/>
            <person name="Wang H."/>
            <person name="Wang A."/>
            <person name="Jiang F."/>
            <person name="Liu H."/>
            <person name="Zhao H."/>
            <person name="Xu D."/>
            <person name="Zhang Y."/>
        </authorList>
    </citation>
    <scope>NUCLEOTIDE SEQUENCE [LARGE SCALE GENOMIC DNA]</scope>
    <source>
        <strain evidence="2">cv. Niubang</strain>
    </source>
</reference>
<organism evidence="1 2">
    <name type="scientific">Arctium lappa</name>
    <name type="common">Greater burdock</name>
    <name type="synonym">Lappa major</name>
    <dbReference type="NCBI Taxonomy" id="4217"/>
    <lineage>
        <taxon>Eukaryota</taxon>
        <taxon>Viridiplantae</taxon>
        <taxon>Streptophyta</taxon>
        <taxon>Embryophyta</taxon>
        <taxon>Tracheophyta</taxon>
        <taxon>Spermatophyta</taxon>
        <taxon>Magnoliopsida</taxon>
        <taxon>eudicotyledons</taxon>
        <taxon>Gunneridae</taxon>
        <taxon>Pentapetalae</taxon>
        <taxon>asterids</taxon>
        <taxon>campanulids</taxon>
        <taxon>Asterales</taxon>
        <taxon>Asteraceae</taxon>
        <taxon>Carduoideae</taxon>
        <taxon>Cardueae</taxon>
        <taxon>Arctiinae</taxon>
        <taxon>Arctium</taxon>
    </lineage>
</organism>
<evidence type="ECO:0000313" key="1">
    <source>
        <dbReference type="EMBL" id="KAI3771136.1"/>
    </source>
</evidence>
<dbReference type="Proteomes" id="UP001055879">
    <property type="component" value="Linkage Group LG01"/>
</dbReference>
<reference evidence="2" key="1">
    <citation type="journal article" date="2022" name="Mol. Ecol. Resour.">
        <title>The genomes of chicory, endive, great burdock and yacon provide insights into Asteraceae palaeo-polyploidization history and plant inulin production.</title>
        <authorList>
            <person name="Fan W."/>
            <person name="Wang S."/>
            <person name="Wang H."/>
            <person name="Wang A."/>
            <person name="Jiang F."/>
            <person name="Liu H."/>
            <person name="Zhao H."/>
            <person name="Xu D."/>
            <person name="Zhang Y."/>
        </authorList>
    </citation>
    <scope>NUCLEOTIDE SEQUENCE [LARGE SCALE GENOMIC DNA]</scope>
    <source>
        <strain evidence="2">cv. Niubang</strain>
    </source>
</reference>
<keyword evidence="2" id="KW-1185">Reference proteome</keyword>
<comment type="caution">
    <text evidence="1">The sequence shown here is derived from an EMBL/GenBank/DDBJ whole genome shotgun (WGS) entry which is preliminary data.</text>
</comment>
<evidence type="ECO:0000313" key="2">
    <source>
        <dbReference type="Proteomes" id="UP001055879"/>
    </source>
</evidence>
<accession>A0ACB9FJX1</accession>
<proteinExistence type="predicted"/>
<name>A0ACB9FJX1_ARCLA</name>
<dbReference type="EMBL" id="CM042047">
    <property type="protein sequence ID" value="KAI3771136.1"/>
    <property type="molecule type" value="Genomic_DNA"/>
</dbReference>